<proteinExistence type="predicted"/>
<dbReference type="Pfam" id="PF05987">
    <property type="entry name" value="DUF898"/>
    <property type="match status" value="1"/>
</dbReference>
<dbReference type="AlphaFoldDB" id="A0A1X7EHC0"/>
<dbReference type="EMBL" id="FXAH01000005">
    <property type="protein sequence ID" value="SMF33881.1"/>
    <property type="molecule type" value="Genomic_DNA"/>
</dbReference>
<keyword evidence="1" id="KW-1133">Transmembrane helix</keyword>
<reference evidence="3" key="1">
    <citation type="submission" date="2017-04" db="EMBL/GenBank/DDBJ databases">
        <authorList>
            <person name="Varghese N."/>
            <person name="Submissions S."/>
        </authorList>
    </citation>
    <scope>NUCLEOTIDE SEQUENCE [LARGE SCALE GENOMIC DNA]</scope>
    <source>
        <strain evidence="3">Ballard 720</strain>
    </source>
</reference>
<dbReference type="STRING" id="28094.SAMN06295900_105401"/>
<keyword evidence="3" id="KW-1185">Reference proteome</keyword>
<keyword evidence="1" id="KW-0812">Transmembrane</keyword>
<protein>
    <submittedName>
        <fullName evidence="2">Uncharacterized membrane protein YjgN, DUF898 family</fullName>
    </submittedName>
</protein>
<accession>A0A1X7EHC0</accession>
<feature type="transmembrane region" description="Helical" evidence="1">
    <location>
        <begin position="20"/>
        <end position="41"/>
    </location>
</feature>
<feature type="transmembrane region" description="Helical" evidence="1">
    <location>
        <begin position="252"/>
        <end position="278"/>
    </location>
</feature>
<gene>
    <name evidence="2" type="ORF">SAMN06295900_105401</name>
</gene>
<organism evidence="2 3">
    <name type="scientific">Trinickia caryophylli</name>
    <name type="common">Paraburkholderia caryophylli</name>
    <dbReference type="NCBI Taxonomy" id="28094"/>
    <lineage>
        <taxon>Bacteria</taxon>
        <taxon>Pseudomonadati</taxon>
        <taxon>Pseudomonadota</taxon>
        <taxon>Betaproteobacteria</taxon>
        <taxon>Burkholderiales</taxon>
        <taxon>Burkholderiaceae</taxon>
        <taxon>Trinickia</taxon>
    </lineage>
</organism>
<feature type="transmembrane region" description="Helical" evidence="1">
    <location>
        <begin position="148"/>
        <end position="170"/>
    </location>
</feature>
<name>A0A1X7EHC0_TRICW</name>
<dbReference type="InterPro" id="IPR010295">
    <property type="entry name" value="DUF898"/>
</dbReference>
<sequence length="368" mass="40009">METTTNVKTLLVYDGKTRELYGIFLKNLLLSLVTVGIYRFWARTNMRRYVWSHMRFQGERFEYTGTGGELFKGFLIAFATLIGAIVVAMVLSVALTRISGNKVLGALPIIALYLAIAVLAAGAYFSAQRYRLSRTLWRGIRGGMSGSAFGYGARVLLYGLLCLVTLYQLWPWVTVRLAERRINASSFGSEPFSFKGKAGRLYGVFVLTFLGIVLLIAGMVALFLRPILVAIATARMSGGQDPAVVQHMLEMFALYAVLIVGIWLISCSYLAHVVRHIVGNTTLGTHLRFGSGVTAKGLLGLMLGNLAIVAVTLGFGYPIALQRSLRYTAATLTVQGEIDPATILQNAGRAPRSGEGMLDLLDHGGAVL</sequence>
<feature type="transmembrane region" description="Helical" evidence="1">
    <location>
        <begin position="106"/>
        <end position="127"/>
    </location>
</feature>
<evidence type="ECO:0000313" key="3">
    <source>
        <dbReference type="Proteomes" id="UP000192911"/>
    </source>
</evidence>
<evidence type="ECO:0000313" key="2">
    <source>
        <dbReference type="EMBL" id="SMF33881.1"/>
    </source>
</evidence>
<feature type="transmembrane region" description="Helical" evidence="1">
    <location>
        <begin position="298"/>
        <end position="317"/>
    </location>
</feature>
<keyword evidence="1" id="KW-0472">Membrane</keyword>
<evidence type="ECO:0000256" key="1">
    <source>
        <dbReference type="SAM" id="Phobius"/>
    </source>
</evidence>
<dbReference type="Proteomes" id="UP000192911">
    <property type="component" value="Unassembled WGS sequence"/>
</dbReference>
<feature type="transmembrane region" description="Helical" evidence="1">
    <location>
        <begin position="201"/>
        <end position="231"/>
    </location>
</feature>
<dbReference type="RefSeq" id="WP_085227623.1">
    <property type="nucleotide sequence ID" value="NZ_BSQD01000004.1"/>
</dbReference>
<dbReference type="OrthoDB" id="9765721at2"/>
<dbReference type="GeneID" id="95553516"/>
<feature type="transmembrane region" description="Helical" evidence="1">
    <location>
        <begin position="70"/>
        <end position="94"/>
    </location>
</feature>